<name>A0A518CL55_9PLAN</name>
<dbReference type="RefSeq" id="WP_144994977.1">
    <property type="nucleotide sequence ID" value="NZ_CP036281.1"/>
</dbReference>
<reference evidence="1 2" key="1">
    <citation type="submission" date="2019-02" db="EMBL/GenBank/DDBJ databases">
        <title>Deep-cultivation of Planctomycetes and their phenomic and genomic characterization uncovers novel biology.</title>
        <authorList>
            <person name="Wiegand S."/>
            <person name="Jogler M."/>
            <person name="Boedeker C."/>
            <person name="Pinto D."/>
            <person name="Vollmers J."/>
            <person name="Rivas-Marin E."/>
            <person name="Kohn T."/>
            <person name="Peeters S.H."/>
            <person name="Heuer A."/>
            <person name="Rast P."/>
            <person name="Oberbeckmann S."/>
            <person name="Bunk B."/>
            <person name="Jeske O."/>
            <person name="Meyerdierks A."/>
            <person name="Storesund J.E."/>
            <person name="Kallscheuer N."/>
            <person name="Luecker S."/>
            <person name="Lage O.M."/>
            <person name="Pohl T."/>
            <person name="Merkel B.J."/>
            <person name="Hornburger P."/>
            <person name="Mueller R.-W."/>
            <person name="Bruemmer F."/>
            <person name="Labrenz M."/>
            <person name="Spormann A.M."/>
            <person name="Op den Camp H."/>
            <person name="Overmann J."/>
            <person name="Amann R."/>
            <person name="Jetten M.S.M."/>
            <person name="Mascher T."/>
            <person name="Medema M.H."/>
            <person name="Devos D.P."/>
            <person name="Kaster A.-K."/>
            <person name="Ovreas L."/>
            <person name="Rohde M."/>
            <person name="Galperin M.Y."/>
            <person name="Jogler C."/>
        </authorList>
    </citation>
    <scope>NUCLEOTIDE SEQUENCE [LARGE SCALE GENOMIC DNA]</scope>
    <source>
        <strain evidence="1 2">Pla110</strain>
    </source>
</reference>
<dbReference type="EMBL" id="CP036281">
    <property type="protein sequence ID" value="QDU79962.1"/>
    <property type="molecule type" value="Genomic_DNA"/>
</dbReference>
<dbReference type="Proteomes" id="UP000317178">
    <property type="component" value="Chromosome"/>
</dbReference>
<dbReference type="OrthoDB" id="249177at2"/>
<dbReference type="PANTHER" id="PTHR35757">
    <property type="entry name" value="THERMOSOME SUBUNIT GAMMA"/>
    <property type="match status" value="1"/>
</dbReference>
<evidence type="ECO:0000313" key="2">
    <source>
        <dbReference type="Proteomes" id="UP000317178"/>
    </source>
</evidence>
<proteinExistence type="predicted"/>
<dbReference type="KEGG" id="plon:Pla110_16840"/>
<sequence length="329" mass="37583">MRYSLPFPTDHLKSRFLQLFVGLLVVAFSILPGKADEPEKKEVESAADEYKFMRVETNDQDEVLALQTAITRYELDRPGKSPVRVDLIGVIHIGDKEYYESLERQFKFYDALLYELVAPPEALRNGFKPDAREGGNIVSSMQLMMKDVLQLEFQLENIDYMQKNFVHADMSPDQLFKTMKDKGETPINLFLRIVQANAAMQAQPQSKAAEMALMMTAFDAPDVRARKLKAVFAKEFIANDTFLSSFSGEQGFSLITDRNDVALEVMQREIDKGSEKIGIFYGAGHMEDMHQKLIDKYNMKPVKTVWLNAWTVQQDKVPQEKETATEKTP</sequence>
<accession>A0A518CL55</accession>
<organism evidence="1 2">
    <name type="scientific">Polystyrenella longa</name>
    <dbReference type="NCBI Taxonomy" id="2528007"/>
    <lineage>
        <taxon>Bacteria</taxon>
        <taxon>Pseudomonadati</taxon>
        <taxon>Planctomycetota</taxon>
        <taxon>Planctomycetia</taxon>
        <taxon>Planctomycetales</taxon>
        <taxon>Planctomycetaceae</taxon>
        <taxon>Polystyrenella</taxon>
    </lineage>
</organism>
<gene>
    <name evidence="1" type="ORF">Pla110_16840</name>
</gene>
<dbReference type="PANTHER" id="PTHR35757:SF1">
    <property type="entry name" value="THERMOSOME SUBUNIT GAMMA"/>
    <property type="match status" value="1"/>
</dbReference>
<keyword evidence="2" id="KW-1185">Reference proteome</keyword>
<dbReference type="AlphaFoldDB" id="A0A518CL55"/>
<evidence type="ECO:0008006" key="3">
    <source>
        <dbReference type="Google" id="ProtNLM"/>
    </source>
</evidence>
<protein>
    <recommendedName>
        <fullName evidence="3">TraB family protein</fullName>
    </recommendedName>
</protein>
<evidence type="ECO:0000313" key="1">
    <source>
        <dbReference type="EMBL" id="QDU79962.1"/>
    </source>
</evidence>